<feature type="transmembrane region" description="Helical" evidence="1">
    <location>
        <begin position="6"/>
        <end position="23"/>
    </location>
</feature>
<evidence type="ECO:0000313" key="3">
    <source>
        <dbReference type="Proteomes" id="UP000247790"/>
    </source>
</evidence>
<dbReference type="Pfam" id="PF13630">
    <property type="entry name" value="SdpI"/>
    <property type="match status" value="1"/>
</dbReference>
<keyword evidence="1" id="KW-0472">Membrane</keyword>
<feature type="transmembrane region" description="Helical" evidence="1">
    <location>
        <begin position="57"/>
        <end position="75"/>
    </location>
</feature>
<organism evidence="2 3">
    <name type="scientific">Paenibacillus barcinonensis</name>
    <dbReference type="NCBI Taxonomy" id="198119"/>
    <lineage>
        <taxon>Bacteria</taxon>
        <taxon>Bacillati</taxon>
        <taxon>Bacillota</taxon>
        <taxon>Bacilli</taxon>
        <taxon>Bacillales</taxon>
        <taxon>Paenibacillaceae</taxon>
        <taxon>Paenibacillus</taxon>
    </lineage>
</organism>
<reference evidence="2 3" key="1">
    <citation type="submission" date="2018-06" db="EMBL/GenBank/DDBJ databases">
        <title>Genomic Encyclopedia of Type Strains, Phase III (KMG-III): the genomes of soil and plant-associated and newly described type strains.</title>
        <authorList>
            <person name="Whitman W."/>
        </authorList>
    </citation>
    <scope>NUCLEOTIDE SEQUENCE [LARGE SCALE GENOMIC DNA]</scope>
    <source>
        <strain evidence="2 3">CECT 7022</strain>
    </source>
</reference>
<protein>
    <submittedName>
        <fullName evidence="2">SdpI/YhfL family protein</fullName>
    </submittedName>
</protein>
<keyword evidence="1" id="KW-1133">Transmembrane helix</keyword>
<dbReference type="OrthoDB" id="3173919at2"/>
<name>A0A2V4UTC0_PAEBA</name>
<feature type="transmembrane region" description="Helical" evidence="1">
    <location>
        <begin position="81"/>
        <end position="98"/>
    </location>
</feature>
<proteinExistence type="predicted"/>
<sequence length="124" mass="14049">MLAGAMLGIICGVCYFILGLMVYKKPPKQINGIYGYRTPRAMSHPALWEEAQRYGSALMMQFGFIITAFGVIGFWLTDVRALVLSLIAIVFYTIRLFTRVEGRLKQMQREMDKQDKQGSESEGV</sequence>
<dbReference type="InterPro" id="IPR025962">
    <property type="entry name" value="SdpI/YhfL"/>
</dbReference>
<dbReference type="EMBL" id="QJSW01000036">
    <property type="protein sequence ID" value="PYE42409.1"/>
    <property type="molecule type" value="Genomic_DNA"/>
</dbReference>
<accession>A0A2V4UTC0</accession>
<dbReference type="AlphaFoldDB" id="A0A2V4UTC0"/>
<dbReference type="Proteomes" id="UP000247790">
    <property type="component" value="Unassembled WGS sequence"/>
</dbReference>
<comment type="caution">
    <text evidence="2">The sequence shown here is derived from an EMBL/GenBank/DDBJ whole genome shotgun (WGS) entry which is preliminary data.</text>
</comment>
<gene>
    <name evidence="2" type="ORF">DFQ00_13614</name>
</gene>
<keyword evidence="1" id="KW-0812">Transmembrane</keyword>
<evidence type="ECO:0000313" key="2">
    <source>
        <dbReference type="EMBL" id="PYE42409.1"/>
    </source>
</evidence>
<evidence type="ECO:0000256" key="1">
    <source>
        <dbReference type="SAM" id="Phobius"/>
    </source>
</evidence>